<keyword evidence="2" id="KW-1185">Reference proteome</keyword>
<protein>
    <submittedName>
        <fullName evidence="1">Uncharacterized protein</fullName>
    </submittedName>
</protein>
<dbReference type="Proteomes" id="UP001055117">
    <property type="component" value="Unassembled WGS sequence"/>
</dbReference>
<proteinExistence type="predicted"/>
<sequence>MSSDQVAKLAATIDVLTSAVQFLIAERVSMQPPALHGALLQVLQRSLSVPAQSYADERGGAAVQEADLARWTPIVATHLIDDVRRQLGHPPVAVAPTAPAKVRTISEAFSEMAERARRENARGALGIAKAG</sequence>
<comment type="caution">
    <text evidence="1">The sequence shown here is derived from an EMBL/GenBank/DDBJ whole genome shotgun (WGS) entry which is preliminary data.</text>
</comment>
<dbReference type="EMBL" id="BPQG01000006">
    <property type="protein sequence ID" value="GJD42731.1"/>
    <property type="molecule type" value="Genomic_DNA"/>
</dbReference>
<evidence type="ECO:0000313" key="1">
    <source>
        <dbReference type="EMBL" id="GJD42731.1"/>
    </source>
</evidence>
<evidence type="ECO:0000313" key="2">
    <source>
        <dbReference type="Proteomes" id="UP001055117"/>
    </source>
</evidence>
<reference evidence="1 2" key="1">
    <citation type="journal article" date="2021" name="Front. Microbiol.">
        <title>Comprehensive Comparative Genomics and Phenotyping of Methylobacterium Species.</title>
        <authorList>
            <person name="Alessa O."/>
            <person name="Ogura Y."/>
            <person name="Fujitani Y."/>
            <person name="Takami H."/>
            <person name="Hayashi T."/>
            <person name="Sahin N."/>
            <person name="Tani A."/>
        </authorList>
    </citation>
    <scope>NUCLEOTIDE SEQUENCE [LARGE SCALE GENOMIC DNA]</scope>
    <source>
        <strain evidence="1 2">DSM 23679</strain>
    </source>
</reference>
<gene>
    <name evidence="1" type="ORF">AFCDBAGC_0570</name>
</gene>
<accession>A0ABQ4QCB4</accession>
<organism evidence="1 2">
    <name type="scientific">Methylobacterium cerastii</name>
    <dbReference type="NCBI Taxonomy" id="932741"/>
    <lineage>
        <taxon>Bacteria</taxon>
        <taxon>Pseudomonadati</taxon>
        <taxon>Pseudomonadota</taxon>
        <taxon>Alphaproteobacteria</taxon>
        <taxon>Hyphomicrobiales</taxon>
        <taxon>Methylobacteriaceae</taxon>
        <taxon>Methylobacterium</taxon>
    </lineage>
</organism>
<name>A0ABQ4QCB4_9HYPH</name>